<dbReference type="SUPFAM" id="SSF52058">
    <property type="entry name" value="L domain-like"/>
    <property type="match status" value="1"/>
</dbReference>
<dbReference type="InterPro" id="IPR032675">
    <property type="entry name" value="LRR_dom_sf"/>
</dbReference>
<comment type="subcellular location">
    <subcellularLocation>
        <location evidence="1">Membrane</location>
        <topology evidence="1">Single-pass membrane protein</topology>
    </subcellularLocation>
</comment>
<keyword evidence="3" id="KW-0175">Coiled coil</keyword>
<dbReference type="InterPro" id="IPR001611">
    <property type="entry name" value="Leu-rich_rpt"/>
</dbReference>
<keyword evidence="4" id="KW-0812">Transmembrane</keyword>
<dbReference type="OrthoDB" id="1055097at2759"/>
<dbReference type="Gene3D" id="3.80.10.10">
    <property type="entry name" value="Ribonuclease Inhibitor"/>
    <property type="match status" value="2"/>
</dbReference>
<feature type="coiled-coil region" evidence="3">
    <location>
        <begin position="155"/>
        <end position="182"/>
    </location>
</feature>
<keyword evidence="2 5" id="KW-0732">Signal</keyword>
<evidence type="ECO:0000313" key="7">
    <source>
        <dbReference type="Proteomes" id="UP000193920"/>
    </source>
</evidence>
<organism evidence="6 7">
    <name type="scientific">Neocallimastix californiae</name>
    <dbReference type="NCBI Taxonomy" id="1754190"/>
    <lineage>
        <taxon>Eukaryota</taxon>
        <taxon>Fungi</taxon>
        <taxon>Fungi incertae sedis</taxon>
        <taxon>Chytridiomycota</taxon>
        <taxon>Chytridiomycota incertae sedis</taxon>
        <taxon>Neocallimastigomycetes</taxon>
        <taxon>Neocallimastigales</taxon>
        <taxon>Neocallimastigaceae</taxon>
        <taxon>Neocallimastix</taxon>
    </lineage>
</organism>
<evidence type="ECO:0000313" key="6">
    <source>
        <dbReference type="EMBL" id="ORY86570.1"/>
    </source>
</evidence>
<keyword evidence="4" id="KW-0472">Membrane</keyword>
<dbReference type="PANTHER" id="PTHR48053:SF126">
    <property type="entry name" value="MDIS1-INTERACTING RECEPTOR LIKE KINASE 2-LIKE ISOFORM X1"/>
    <property type="match status" value="1"/>
</dbReference>
<evidence type="ECO:0000256" key="4">
    <source>
        <dbReference type="SAM" id="Phobius"/>
    </source>
</evidence>
<evidence type="ECO:0000256" key="1">
    <source>
        <dbReference type="ARBA" id="ARBA00004167"/>
    </source>
</evidence>
<gene>
    <name evidence="6" type="ORF">LY90DRAFT_663216</name>
</gene>
<keyword evidence="4" id="KW-1133">Transmembrane helix</keyword>
<dbReference type="EMBL" id="MCOG01000002">
    <property type="protein sequence ID" value="ORY86570.1"/>
    <property type="molecule type" value="Genomic_DNA"/>
</dbReference>
<feature type="signal peptide" evidence="5">
    <location>
        <begin position="1"/>
        <end position="19"/>
    </location>
</feature>
<comment type="caution">
    <text evidence="6">The sequence shown here is derived from an EMBL/GenBank/DDBJ whole genome shotgun (WGS) entry which is preliminary data.</text>
</comment>
<protein>
    <submittedName>
        <fullName evidence="6">L domain-like protein</fullName>
    </submittedName>
</protein>
<dbReference type="PANTHER" id="PTHR48053">
    <property type="entry name" value="LEUCINE RICH REPEAT FAMILY PROTEIN, EXPRESSED"/>
    <property type="match status" value="1"/>
</dbReference>
<proteinExistence type="predicted"/>
<dbReference type="AlphaFoldDB" id="A0A1Y2FRD9"/>
<feature type="chain" id="PRO_5012937610" evidence="5">
    <location>
        <begin position="20"/>
        <end position="850"/>
    </location>
</feature>
<evidence type="ECO:0000256" key="5">
    <source>
        <dbReference type="SAM" id="SignalP"/>
    </source>
</evidence>
<dbReference type="PROSITE" id="PS51450">
    <property type="entry name" value="LRR"/>
    <property type="match status" value="1"/>
</dbReference>
<feature type="transmembrane region" description="Helical" evidence="4">
    <location>
        <begin position="348"/>
        <end position="372"/>
    </location>
</feature>
<dbReference type="Pfam" id="PF13855">
    <property type="entry name" value="LRR_8"/>
    <property type="match status" value="1"/>
</dbReference>
<evidence type="ECO:0000256" key="3">
    <source>
        <dbReference type="SAM" id="Coils"/>
    </source>
</evidence>
<name>A0A1Y2FRD9_9FUNG</name>
<dbReference type="GO" id="GO:0016020">
    <property type="term" value="C:membrane"/>
    <property type="evidence" value="ECO:0007669"/>
    <property type="project" value="UniProtKB-SubCell"/>
</dbReference>
<sequence length="850" mass="94417">MNLKYYLSVLLLKVSIVLAVQFSDCDKINAFYQTNKLVRDGNQENCCLWSNISCSNNNIKSFEYVDDSNVKIDFSSFPVLEEINSIKFQGKYLMGGSVPSIFFSQPKLVELILDDSNIWELPNLNSVSANSIETISLNNNLLTSFPYNLKSLSKLKNLKISNNKMSNKLNDELKELSSLENRDISSNFLNGNLPILPNNLKELIIDDNQFSSLSLSSSQSPNLEIFSANNNNLGDSSFSRLTDIKSLKKLSLDNTDLKEIPSSIDSLENLTYLSLRRNSISKLPESFGKLSLEELNISDNSNLNGKIKNDVNIKKCYINHTKVCIESKNVCNYIDSSNICGENGSSGFSTFIIIGLIIIIIALISYIVYFFYYNNNNKNNGFARMAKNVKEVNDSMYSNDSSAVQNVLKSRTSKEVINSINEAVNHVNSEEDVKAMNAEIAFSNGLKIVGSPIDACNLNKNANKNVELEEIFKDVDSIDGEITQASGNNFENGNIIPSLNRSVISNPGINSDHTVPIFNSLPRLNYMNNTKPNLSSHNNYILNNNNPFQALNTLNTNGIRANINDASSSPSSPSSPISVNLFNINNTYSKLNTNTQTDMNDSTLLNINSGISHNSVGSSNIEIKKRPRSRSSLAKASESITNNNMNILRMNARDTIMPGIRQDYAKDYVNEYNNKINIINSERSSQVYTNDLWNTVNGFNLENFNNFNTIQNSPNQKPIKPKNSVTSIPSISVKRNLSFNSTGSTINTDTNTNITSLITSSNSISFSSNFSSSFSEDELSKNIMFQNPSINKSNSNRTGNSNNLLPIFNHKDSIKSSTNCSVSTGNVSSSFDLHLDSVELDEFLNELHTK</sequence>
<evidence type="ECO:0000256" key="2">
    <source>
        <dbReference type="ARBA" id="ARBA00022729"/>
    </source>
</evidence>
<reference evidence="6 7" key="1">
    <citation type="submission" date="2016-08" db="EMBL/GenBank/DDBJ databases">
        <title>A Parts List for Fungal Cellulosomes Revealed by Comparative Genomics.</title>
        <authorList>
            <consortium name="DOE Joint Genome Institute"/>
            <person name="Haitjema C.H."/>
            <person name="Gilmore S.P."/>
            <person name="Henske J.K."/>
            <person name="Solomon K.V."/>
            <person name="De Groot R."/>
            <person name="Kuo A."/>
            <person name="Mondo S.J."/>
            <person name="Salamov A.A."/>
            <person name="Labutti K."/>
            <person name="Zhao Z."/>
            <person name="Chiniquy J."/>
            <person name="Barry K."/>
            <person name="Brewer H.M."/>
            <person name="Purvine S.O."/>
            <person name="Wright A.T."/>
            <person name="Boxma B."/>
            <person name="Van Alen T."/>
            <person name="Hackstein J.H."/>
            <person name="Baker S.E."/>
            <person name="Grigoriev I.V."/>
            <person name="O'Malley M.A."/>
        </authorList>
    </citation>
    <scope>NUCLEOTIDE SEQUENCE [LARGE SCALE GENOMIC DNA]</scope>
    <source>
        <strain evidence="6 7">G1</strain>
    </source>
</reference>
<dbReference type="SMART" id="SM00364">
    <property type="entry name" value="LRR_BAC"/>
    <property type="match status" value="4"/>
</dbReference>
<keyword evidence="7" id="KW-1185">Reference proteome</keyword>
<dbReference type="STRING" id="1754190.A0A1Y2FRD9"/>
<dbReference type="Proteomes" id="UP000193920">
    <property type="component" value="Unassembled WGS sequence"/>
</dbReference>
<dbReference type="InterPro" id="IPR051716">
    <property type="entry name" value="Plant_RL_S/T_kinase"/>
</dbReference>
<accession>A0A1Y2FRD9</accession>